<dbReference type="InterPro" id="IPR050736">
    <property type="entry name" value="Sensor_HK_Regulatory"/>
</dbReference>
<dbReference type="SUPFAM" id="SSF47384">
    <property type="entry name" value="Homodimeric domain of signal transducing histidine kinase"/>
    <property type="match status" value="1"/>
</dbReference>
<dbReference type="SMART" id="SM00387">
    <property type="entry name" value="HATPase_c"/>
    <property type="match status" value="1"/>
</dbReference>
<dbReference type="SMART" id="SM00388">
    <property type="entry name" value="HisKA"/>
    <property type="match status" value="1"/>
</dbReference>
<evidence type="ECO:0000259" key="13">
    <source>
        <dbReference type="PROSITE" id="PS50109"/>
    </source>
</evidence>
<keyword evidence="12" id="KW-0812">Transmembrane</keyword>
<dbReference type="EC" id="2.7.13.3" evidence="3"/>
<evidence type="ECO:0000256" key="8">
    <source>
        <dbReference type="ARBA" id="ARBA00022777"/>
    </source>
</evidence>
<keyword evidence="11 12" id="KW-0472">Membrane</keyword>
<keyword evidence="4" id="KW-1003">Cell membrane</keyword>
<feature type="domain" description="Histidine kinase" evidence="13">
    <location>
        <begin position="224"/>
        <end position="443"/>
    </location>
</feature>
<evidence type="ECO:0000256" key="3">
    <source>
        <dbReference type="ARBA" id="ARBA00012438"/>
    </source>
</evidence>
<dbReference type="CDD" id="cd00082">
    <property type="entry name" value="HisKA"/>
    <property type="match status" value="1"/>
</dbReference>
<dbReference type="RefSeq" id="WP_258543060.1">
    <property type="nucleotide sequence ID" value="NZ_OU015584.1"/>
</dbReference>
<dbReference type="Proteomes" id="UP000683507">
    <property type="component" value="Chromosome"/>
</dbReference>
<keyword evidence="15" id="KW-1185">Reference proteome</keyword>
<dbReference type="InterPro" id="IPR004358">
    <property type="entry name" value="Sig_transdc_His_kin-like_C"/>
</dbReference>
<dbReference type="KEGG" id="ptan:CRYO30217_02860"/>
<sequence>MKAKNIRLIIFFSILAVLAMVVNQYFWVESSVDIQEKTISIQKKNAEMERSQFDNQVTLALVGVRDELISLNTEASGLYLEPVQQITENYFVVSFYDTLNPTVLQNLLVEKFAQYNITEPFEYGIYDCFTDSIIFDKYVDLSEGEVVSKESSAPQQKWNHDGHYFGVYFPDRVDVVIDEKDQLSSGLIWSTLLIGVILLVFAVSIFTILKQKRLSEVKTDFINNMTHELKTPISTIALSSDVLRKVDESTELDRIRQYASIIYAENARLESQVERVLQLAKLEKDKIQLKKEAIAIHGLIEKCMESFELVVKQKQGSIEMELDAKSDQVYGDKVHLSNVIHNLLDNATKYSKGMPEIKVRTYNKDGRLVIEFEDKGKGMSPDQTKQIFEKFYRVPTGSVHDVKGFGLGLYYVKEIVNAHQGKIEVESELGVGSTFRVILNQNT</sequence>
<protein>
    <recommendedName>
        <fullName evidence="3">histidine kinase</fullName>
        <ecNumber evidence="3">2.7.13.3</ecNumber>
    </recommendedName>
</protein>
<feature type="transmembrane region" description="Helical" evidence="12">
    <location>
        <begin position="187"/>
        <end position="209"/>
    </location>
</feature>
<dbReference type="Pfam" id="PF00512">
    <property type="entry name" value="HisKA"/>
    <property type="match status" value="1"/>
</dbReference>
<dbReference type="GO" id="GO:0005886">
    <property type="term" value="C:plasma membrane"/>
    <property type="evidence" value="ECO:0007669"/>
    <property type="project" value="UniProtKB-SubCell"/>
</dbReference>
<keyword evidence="9" id="KW-0067">ATP-binding</keyword>
<dbReference type="InterPro" id="IPR005467">
    <property type="entry name" value="His_kinase_dom"/>
</dbReference>
<dbReference type="FunFam" id="3.30.565.10:FF:000023">
    <property type="entry name" value="PAS domain-containing sensor histidine kinase"/>
    <property type="match status" value="1"/>
</dbReference>
<evidence type="ECO:0000256" key="10">
    <source>
        <dbReference type="ARBA" id="ARBA00023012"/>
    </source>
</evidence>
<proteinExistence type="predicted"/>
<evidence type="ECO:0000256" key="2">
    <source>
        <dbReference type="ARBA" id="ARBA00004236"/>
    </source>
</evidence>
<evidence type="ECO:0000256" key="1">
    <source>
        <dbReference type="ARBA" id="ARBA00000085"/>
    </source>
</evidence>
<evidence type="ECO:0000256" key="7">
    <source>
        <dbReference type="ARBA" id="ARBA00022741"/>
    </source>
</evidence>
<comment type="subcellular location">
    <subcellularLocation>
        <location evidence="2">Cell membrane</location>
    </subcellularLocation>
</comment>
<dbReference type="PANTHER" id="PTHR43711:SF1">
    <property type="entry name" value="HISTIDINE KINASE 1"/>
    <property type="match status" value="1"/>
</dbReference>
<dbReference type="InterPro" id="IPR003661">
    <property type="entry name" value="HisK_dim/P_dom"/>
</dbReference>
<keyword evidence="5" id="KW-0597">Phosphoprotein</keyword>
<dbReference type="GO" id="GO:0000155">
    <property type="term" value="F:phosphorelay sensor kinase activity"/>
    <property type="evidence" value="ECO:0007669"/>
    <property type="project" value="InterPro"/>
</dbReference>
<keyword evidence="12" id="KW-1133">Transmembrane helix</keyword>
<comment type="catalytic activity">
    <reaction evidence="1">
        <text>ATP + protein L-histidine = ADP + protein N-phospho-L-histidine.</text>
        <dbReference type="EC" id="2.7.13.3"/>
    </reaction>
</comment>
<evidence type="ECO:0000256" key="12">
    <source>
        <dbReference type="SAM" id="Phobius"/>
    </source>
</evidence>
<keyword evidence="7" id="KW-0547">Nucleotide-binding</keyword>
<dbReference type="SUPFAM" id="SSF55874">
    <property type="entry name" value="ATPase domain of HSP90 chaperone/DNA topoisomerase II/histidine kinase"/>
    <property type="match status" value="1"/>
</dbReference>
<dbReference type="PANTHER" id="PTHR43711">
    <property type="entry name" value="TWO-COMPONENT HISTIDINE KINASE"/>
    <property type="match status" value="1"/>
</dbReference>
<dbReference type="Gene3D" id="1.10.287.130">
    <property type="match status" value="1"/>
</dbReference>
<evidence type="ECO:0000313" key="15">
    <source>
        <dbReference type="Proteomes" id="UP000683507"/>
    </source>
</evidence>
<organism evidence="14 15">
    <name type="scientific">Parvicella tangerina</name>
    <dbReference type="NCBI Taxonomy" id="2829795"/>
    <lineage>
        <taxon>Bacteria</taxon>
        <taxon>Pseudomonadati</taxon>
        <taxon>Bacteroidota</taxon>
        <taxon>Flavobacteriia</taxon>
        <taxon>Flavobacteriales</taxon>
        <taxon>Parvicellaceae</taxon>
        <taxon>Parvicella</taxon>
    </lineage>
</organism>
<dbReference type="PRINTS" id="PR00344">
    <property type="entry name" value="BCTRLSENSOR"/>
</dbReference>
<evidence type="ECO:0000256" key="4">
    <source>
        <dbReference type="ARBA" id="ARBA00022475"/>
    </source>
</evidence>
<dbReference type="Pfam" id="PF02518">
    <property type="entry name" value="HATPase_c"/>
    <property type="match status" value="1"/>
</dbReference>
<evidence type="ECO:0000256" key="9">
    <source>
        <dbReference type="ARBA" id="ARBA00022840"/>
    </source>
</evidence>
<reference evidence="14" key="1">
    <citation type="submission" date="2021-04" db="EMBL/GenBank/DDBJ databases">
        <authorList>
            <person name="Rodrigo-Torres L."/>
            <person name="Arahal R. D."/>
            <person name="Lucena T."/>
        </authorList>
    </citation>
    <scope>NUCLEOTIDE SEQUENCE</scope>
    <source>
        <strain evidence="14">AS29M-1</strain>
    </source>
</reference>
<accession>A0A916JPJ3</accession>
<keyword evidence="8" id="KW-0418">Kinase</keyword>
<dbReference type="AlphaFoldDB" id="A0A916JPJ3"/>
<evidence type="ECO:0000256" key="5">
    <source>
        <dbReference type="ARBA" id="ARBA00022553"/>
    </source>
</evidence>
<name>A0A916JPJ3_9FLAO</name>
<evidence type="ECO:0000313" key="14">
    <source>
        <dbReference type="EMBL" id="CAG5085734.1"/>
    </source>
</evidence>
<evidence type="ECO:0000256" key="6">
    <source>
        <dbReference type="ARBA" id="ARBA00022679"/>
    </source>
</evidence>
<gene>
    <name evidence="14" type="primary">sasA_9</name>
    <name evidence="14" type="ORF">CRYO30217_02860</name>
</gene>
<evidence type="ECO:0000256" key="11">
    <source>
        <dbReference type="ARBA" id="ARBA00023136"/>
    </source>
</evidence>
<dbReference type="InterPro" id="IPR036890">
    <property type="entry name" value="HATPase_C_sf"/>
</dbReference>
<keyword evidence="10" id="KW-0902">Two-component regulatory system</keyword>
<keyword evidence="6 14" id="KW-0808">Transferase</keyword>
<dbReference type="Gene3D" id="3.30.565.10">
    <property type="entry name" value="Histidine kinase-like ATPase, C-terminal domain"/>
    <property type="match status" value="1"/>
</dbReference>
<dbReference type="GO" id="GO:0005524">
    <property type="term" value="F:ATP binding"/>
    <property type="evidence" value="ECO:0007669"/>
    <property type="project" value="UniProtKB-KW"/>
</dbReference>
<dbReference type="CDD" id="cd00075">
    <property type="entry name" value="HATPase"/>
    <property type="match status" value="1"/>
</dbReference>
<dbReference type="InterPro" id="IPR036097">
    <property type="entry name" value="HisK_dim/P_sf"/>
</dbReference>
<dbReference type="EMBL" id="OU015584">
    <property type="protein sequence ID" value="CAG5085734.1"/>
    <property type="molecule type" value="Genomic_DNA"/>
</dbReference>
<dbReference type="PROSITE" id="PS50109">
    <property type="entry name" value="HIS_KIN"/>
    <property type="match status" value="1"/>
</dbReference>
<dbReference type="InterPro" id="IPR003594">
    <property type="entry name" value="HATPase_dom"/>
</dbReference>